<evidence type="ECO:0000313" key="4">
    <source>
        <dbReference type="Proteomes" id="UP001054857"/>
    </source>
</evidence>
<keyword evidence="4" id="KW-1185">Reference proteome</keyword>
<name>A0AAD3E5X9_9CHLO</name>
<feature type="non-terminal residue" evidence="3">
    <location>
        <position position="323"/>
    </location>
</feature>
<feature type="compositionally biased region" description="Gly residues" evidence="1">
    <location>
        <begin position="311"/>
        <end position="323"/>
    </location>
</feature>
<dbReference type="Proteomes" id="UP001054857">
    <property type="component" value="Unassembled WGS sequence"/>
</dbReference>
<evidence type="ECO:0000256" key="1">
    <source>
        <dbReference type="SAM" id="MobiDB-lite"/>
    </source>
</evidence>
<dbReference type="EMBL" id="BMAR01000075">
    <property type="protein sequence ID" value="GFR52916.1"/>
    <property type="molecule type" value="Genomic_DNA"/>
</dbReference>
<dbReference type="EMBL" id="BMAR01000112">
    <property type="protein sequence ID" value="GFR53243.1"/>
    <property type="molecule type" value="Genomic_DNA"/>
</dbReference>
<gene>
    <name evidence="2" type="ORF">Agub_g15564</name>
    <name evidence="3" type="ORF">Agub_g16003</name>
</gene>
<sequence>QGVAPEQGAPGVDLQYEGLESEEVRPANRAVGLEQGRRDSNGRFGMPDAFDLSIFREVVGQTAVGDKVPVQVVQDWLHNIIYLPSNAMTGSLRTSMLKWVKYRDSSTFHVGLQQQLMKEMLYLNMNYRSGGKPLCFPGKSVLLKYPIFWRCVGNNMFELVRLAGRDTRAGQGMQWLVQLVAPEQVHGLPVNILSDLLSFANAWYVEIEGEPDASQARKAIVEKLAVLGVCEPTAAPAYIRESVRVLEAQVEVGRVNDDPGAGVDSRDAAMLGLGITSTGMSGLIRDVSRLNRVPSSNNSNDDSPDMDGAAGSRGNGEGGGGAA</sequence>
<protein>
    <submittedName>
        <fullName evidence="3">Uncharacterized protein</fullName>
    </submittedName>
</protein>
<evidence type="ECO:0000313" key="3">
    <source>
        <dbReference type="EMBL" id="GFR53243.1"/>
    </source>
</evidence>
<feature type="region of interest" description="Disordered" evidence="1">
    <location>
        <begin position="291"/>
        <end position="323"/>
    </location>
</feature>
<organism evidence="3 4">
    <name type="scientific">Astrephomene gubernaculifera</name>
    <dbReference type="NCBI Taxonomy" id="47775"/>
    <lineage>
        <taxon>Eukaryota</taxon>
        <taxon>Viridiplantae</taxon>
        <taxon>Chlorophyta</taxon>
        <taxon>core chlorophytes</taxon>
        <taxon>Chlorophyceae</taxon>
        <taxon>CS clade</taxon>
        <taxon>Chlamydomonadales</taxon>
        <taxon>Astrephomenaceae</taxon>
        <taxon>Astrephomene</taxon>
    </lineage>
</organism>
<comment type="caution">
    <text evidence="3">The sequence shown here is derived from an EMBL/GenBank/DDBJ whole genome shotgun (WGS) entry which is preliminary data.</text>
</comment>
<reference evidence="3 4" key="2">
    <citation type="journal article" date="2021" name="Sci. Rep.">
        <title>Genome sequencing of the multicellular alga Astrephomene provides insights into convergent evolution of germ-soma differentiation.</title>
        <authorList>
            <person name="Yamashita S."/>
            <person name="Yamamoto K."/>
            <person name="Matsuzaki R."/>
            <person name="Suzuki S."/>
            <person name="Yamaguchi H."/>
            <person name="Hirooka S."/>
            <person name="Minakuchi Y."/>
            <person name="Miyagishima S."/>
            <person name="Kawachi M."/>
            <person name="Toyoda A."/>
            <person name="Nozaki H."/>
        </authorList>
    </citation>
    <scope>NUCLEOTIDE SEQUENCE [LARGE SCALE GENOMIC DNA]</scope>
    <source>
        <strain evidence="3 4">NIES-4017</strain>
    </source>
</reference>
<accession>A0AAD3E5X9</accession>
<reference evidence="3" key="1">
    <citation type="submission" date="2020-08" db="EMBL/GenBank/DDBJ databases">
        <authorList>
            <person name="Yamashita S."/>
            <person name="Nozaki H."/>
        </authorList>
    </citation>
    <scope>NUCLEOTIDE SEQUENCE</scope>
    <source>
        <strain evidence="3">NIES-4017</strain>
    </source>
</reference>
<dbReference type="AlphaFoldDB" id="A0AAD3E5X9"/>
<evidence type="ECO:0000313" key="2">
    <source>
        <dbReference type="EMBL" id="GFR52916.1"/>
    </source>
</evidence>
<proteinExistence type="predicted"/>